<evidence type="ECO:0000259" key="4">
    <source>
        <dbReference type="Pfam" id="PF01765"/>
    </source>
</evidence>
<proteinExistence type="inferred from homology"/>
<comment type="similarity">
    <text evidence="1">Belongs to the RRF family.</text>
</comment>
<evidence type="ECO:0000313" key="6">
    <source>
        <dbReference type="Proteomes" id="UP000800041"/>
    </source>
</evidence>
<evidence type="ECO:0000313" key="5">
    <source>
        <dbReference type="EMBL" id="KAF1991834.1"/>
    </source>
</evidence>
<dbReference type="GO" id="GO:0043023">
    <property type="term" value="F:ribosomal large subunit binding"/>
    <property type="evidence" value="ECO:0007669"/>
    <property type="project" value="TreeGrafter"/>
</dbReference>
<dbReference type="Gene3D" id="3.30.1360.40">
    <property type="match status" value="1"/>
</dbReference>
<dbReference type="AlphaFoldDB" id="A0A6G1HFH4"/>
<dbReference type="Pfam" id="PF01765">
    <property type="entry name" value="RRF"/>
    <property type="match status" value="1"/>
</dbReference>
<name>A0A6G1HFH4_9PEZI</name>
<accession>A0A6G1HFH4</accession>
<dbReference type="PANTHER" id="PTHR20982">
    <property type="entry name" value="RIBOSOME RECYCLING FACTOR"/>
    <property type="match status" value="1"/>
</dbReference>
<dbReference type="PANTHER" id="PTHR20982:SF3">
    <property type="entry name" value="MITOCHONDRIAL RIBOSOME RECYCLING FACTOR PSEUDO 1"/>
    <property type="match status" value="1"/>
</dbReference>
<comment type="function">
    <text evidence="3">Necessary for protein synthesis in mitochondria. Functions as a ribosome recycling factor in mitochondria.</text>
</comment>
<evidence type="ECO:0000256" key="3">
    <source>
        <dbReference type="ARBA" id="ARBA00024909"/>
    </source>
</evidence>
<keyword evidence="2" id="KW-0648">Protein biosynthesis</keyword>
<sequence>MSGRATLAIAKPLSYRPIGLQSTVTCLQCKQSFRHARIQLQPSLAIDAQMQNVRFFSVALAARKKSGKKIKDIAASDSSPPGPAVAPDTAVDEIFDFSPLESKILEAIEKLTHNLSRLRAGGRFNPETLEALRVSVGKGNTKETFRISDLAQVIPRGRNISVIVGDEEHVQPISTAILASPHSLNPQTPHHDEPKTLVVPIPPATGESRQAAVDAAHKALEMGLLDVKNARQSHQKKLRQMELARRVRPDDLKKAHKQMEDIVKNGNEEVRRIASGAKSVLENA</sequence>
<dbReference type="InterPro" id="IPR036191">
    <property type="entry name" value="RRF_sf"/>
</dbReference>
<dbReference type="SUPFAM" id="SSF55194">
    <property type="entry name" value="Ribosome recycling factor, RRF"/>
    <property type="match status" value="1"/>
</dbReference>
<dbReference type="Gene3D" id="1.10.132.20">
    <property type="entry name" value="Ribosome-recycling factor"/>
    <property type="match status" value="1"/>
</dbReference>
<dbReference type="InterPro" id="IPR002661">
    <property type="entry name" value="Ribosome_recyc_fac"/>
</dbReference>
<dbReference type="EMBL" id="ML977138">
    <property type="protein sequence ID" value="KAF1991834.1"/>
    <property type="molecule type" value="Genomic_DNA"/>
</dbReference>
<feature type="domain" description="Ribosome recycling factor" evidence="4">
    <location>
        <begin position="112"/>
        <end position="277"/>
    </location>
</feature>
<organism evidence="5 6">
    <name type="scientific">Aulographum hederae CBS 113979</name>
    <dbReference type="NCBI Taxonomy" id="1176131"/>
    <lineage>
        <taxon>Eukaryota</taxon>
        <taxon>Fungi</taxon>
        <taxon>Dikarya</taxon>
        <taxon>Ascomycota</taxon>
        <taxon>Pezizomycotina</taxon>
        <taxon>Dothideomycetes</taxon>
        <taxon>Pleosporomycetidae</taxon>
        <taxon>Aulographales</taxon>
        <taxon>Aulographaceae</taxon>
    </lineage>
</organism>
<reference evidence="5" key="1">
    <citation type="journal article" date="2020" name="Stud. Mycol.">
        <title>101 Dothideomycetes genomes: a test case for predicting lifestyles and emergence of pathogens.</title>
        <authorList>
            <person name="Haridas S."/>
            <person name="Albert R."/>
            <person name="Binder M."/>
            <person name="Bloem J."/>
            <person name="Labutti K."/>
            <person name="Salamov A."/>
            <person name="Andreopoulos B."/>
            <person name="Baker S."/>
            <person name="Barry K."/>
            <person name="Bills G."/>
            <person name="Bluhm B."/>
            <person name="Cannon C."/>
            <person name="Castanera R."/>
            <person name="Culley D."/>
            <person name="Daum C."/>
            <person name="Ezra D."/>
            <person name="Gonzalez J."/>
            <person name="Henrissat B."/>
            <person name="Kuo A."/>
            <person name="Liang C."/>
            <person name="Lipzen A."/>
            <person name="Lutzoni F."/>
            <person name="Magnuson J."/>
            <person name="Mondo S."/>
            <person name="Nolan M."/>
            <person name="Ohm R."/>
            <person name="Pangilinan J."/>
            <person name="Park H.-J."/>
            <person name="Ramirez L."/>
            <person name="Alfaro M."/>
            <person name="Sun H."/>
            <person name="Tritt A."/>
            <person name="Yoshinaga Y."/>
            <person name="Zwiers L.-H."/>
            <person name="Turgeon B."/>
            <person name="Goodwin S."/>
            <person name="Spatafora J."/>
            <person name="Crous P."/>
            <person name="Grigoriev I."/>
        </authorList>
    </citation>
    <scope>NUCLEOTIDE SEQUENCE</scope>
    <source>
        <strain evidence="5">CBS 113979</strain>
    </source>
</reference>
<dbReference type="InterPro" id="IPR023584">
    <property type="entry name" value="Ribosome_recyc_fac_dom"/>
</dbReference>
<dbReference type="GO" id="GO:0006412">
    <property type="term" value="P:translation"/>
    <property type="evidence" value="ECO:0007669"/>
    <property type="project" value="UniProtKB-KW"/>
</dbReference>
<protein>
    <submittedName>
        <fullName evidence="5">Ribosome recycling factor</fullName>
    </submittedName>
</protein>
<dbReference type="Proteomes" id="UP000800041">
    <property type="component" value="Unassembled WGS sequence"/>
</dbReference>
<evidence type="ECO:0000256" key="1">
    <source>
        <dbReference type="ARBA" id="ARBA00005912"/>
    </source>
</evidence>
<gene>
    <name evidence="5" type="ORF">K402DRAFT_388377</name>
</gene>
<keyword evidence="6" id="KW-1185">Reference proteome</keyword>
<evidence type="ECO:0000256" key="2">
    <source>
        <dbReference type="ARBA" id="ARBA00022917"/>
    </source>
</evidence>
<dbReference type="OrthoDB" id="407355at2759"/>
<dbReference type="GO" id="GO:0005739">
    <property type="term" value="C:mitochondrion"/>
    <property type="evidence" value="ECO:0007669"/>
    <property type="project" value="TreeGrafter"/>
</dbReference>